<proteinExistence type="predicted"/>
<dbReference type="InterPro" id="IPR049762">
    <property type="entry name" value="PoNe_dom"/>
</dbReference>
<sequence length="1579" mass="173374">MMDKNGLSELSHELPRWKKITASVMLPVLTMTFTAPTLANIRINQTIEQLEDHLASSSRYLLDAQVDNYIEQYNQNLAQLDIRDGLTDLLTTIFNDYPQFKPEIDWAPISGDVTFFVPLPTPKAYGNGALQREIVRFQLKQLIGSSRISELGFGSYEQMQTEYYQNAISFMQETGHQFGDNLSQQDIDNLQYDIIWPEKRHLPGVGRVFIPFVYLTSRTIDAQSRCVKSGIPTPRLSEYDKASLQHAIAKGMSDLVHESRESSSHYHERFSSPLTQLTDGLAQFYKQSSEDATIRFENYDCQTGEPETPDYIGSAYIQRDLVRQQLNVLLNRSYLVAPKAYDTYEEMAQELYQNGFQYLRSNGLIFGQKLTQAQMNSLTEDMLWPEFEILANGSKVLVPRIYLTAQTVKANKVDGTTFSLGEGTITATDFLNKGGKVLAMRDTLIRTRNSFINDKGHLSAKEGIQIEVGGLLSNLSGTIEGRDVKLTAYALKNQTLVYRYDHSYGFNEQAQQLAKIESFGDLNIQTASHFVSIGGQFSSQGDLKINAGGAVQLLPAEVRHSDAQSGHGWSQSSQSLTNIQTKMSAIDLLSITTKQTIQSRGSILESQGTLELLASQGIHLLAAQDHYSWHKLFEAGGSGAFSSSEKREESEQRSQVVSTLLKAGYDLILTTEAGPVQLKAAHLTSQGLTRVTADTIDLELEIEKYFYSKAESFEGALSVGQKGNGISQETAHMSQFRAQGGLVLDARNGISVELPRNPDQKYIDHHALIDQLATNDGLRWIKDIRDNHPDAKWEEIDLVLEQWEYDQTSLSPAAMAILVVVVAIATSGAGAGAAAGGAGAAAGGAAAAATTVSAGTLAASAALTAGTNALIIQTSASLLANGGDIKDTFDQLTSSESIRGLATSMITAGVMQGLDLNFVSDGLGAVGLDGTTMGTVIEQSVNSVFSSVVSLQVNSVLTGNGFTRIEDFDQMVINAVITSSIAEVGKTLAEKIGDARRGILRDDNGKQIAEGVDPISTASGYIAHAALGCALGAATQMAAGGNSKSNVSGCTSGGAGAVIGEFAAELYRDSDWVKERTEKLEEKSKQLTGKLLTELENGNTDYRNPAFQQELLREFHEINRLGGNVARLVAGITLFAVGGDGDDVNNAVFTAGNAAENNAFFVPALIFAFNMYTLYSTIEGVYEGLSTLKRLLENPDSLSQEELDNAIKEVLVDQLIDIGVNKVLKLEIANKSRKAILEALDKISVDELLDKITDYLKTDSNFGPLAFAFESVANHIRHRDDPNFKLPLPLDNFSPKYLKTIDDEYNDYRVKHPNGRLSKEQYINQRENQYIDEQGVWRNIDGSSSLTPTERHRASLYRQDDLDFASNELTQRSGLTRKTTDLDGIEISDCDFDCLSILRQQAKQKAEFNKFDGDLEGQKKYAQLQRQYSEELGEMAAEAYAKATFGPNAKRLQSAYPGSNQKNRQFDQIWQDEQGNIHILEAKGGASSLGAAKLGSEVVQQGSPAYTSKVIGEMEDWFDNNKDQLTHQQKRDYQYTLDMLDEQRDTLQYKVVRQHINAGGVPTGVQVTGYDVKPSSQKH</sequence>
<reference evidence="2" key="1">
    <citation type="journal article" date="2015" name="BMC Genomics">
        <title>Genome mining reveals unlocked bioactive potential of marine Gram-negative bacteria.</title>
        <authorList>
            <person name="Machado H."/>
            <person name="Sonnenschein E.C."/>
            <person name="Melchiorsen J."/>
            <person name="Gram L."/>
        </authorList>
    </citation>
    <scope>NUCLEOTIDE SEQUENCE</scope>
    <source>
        <strain evidence="2">S2052</strain>
    </source>
</reference>
<name>A0A837G3E5_9VIBR</name>
<comment type="caution">
    <text evidence="2">The sequence shown here is derived from an EMBL/GenBank/DDBJ whole genome shotgun (WGS) entry which is preliminary data.</text>
</comment>
<evidence type="ECO:0000259" key="1">
    <source>
        <dbReference type="Pfam" id="PF04830"/>
    </source>
</evidence>
<dbReference type="RefSeq" id="WP_045987052.1">
    <property type="nucleotide sequence ID" value="NZ_CP063051.1"/>
</dbReference>
<dbReference type="Pfam" id="PF04830">
    <property type="entry name" value="DUF637"/>
    <property type="match status" value="1"/>
</dbReference>
<protein>
    <recommendedName>
        <fullName evidence="1">DUF637 domain-containing protein</fullName>
    </recommendedName>
</protein>
<dbReference type="InterPro" id="IPR006915">
    <property type="entry name" value="DUF637_hemagglutn_put"/>
</dbReference>
<feature type="domain" description="DUF637" evidence="1">
    <location>
        <begin position="862"/>
        <end position="1042"/>
    </location>
</feature>
<dbReference type="EMBL" id="JXXR01000021">
    <property type="protein sequence ID" value="KJY68804.1"/>
    <property type="molecule type" value="Genomic_DNA"/>
</dbReference>
<accession>A0A837G3E5</accession>
<dbReference type="CDD" id="cd20739">
    <property type="entry name" value="PoNe_DUF637"/>
    <property type="match status" value="1"/>
</dbReference>
<gene>
    <name evidence="2" type="ORF">TW71_19825</name>
</gene>
<evidence type="ECO:0000313" key="2">
    <source>
        <dbReference type="EMBL" id="KJY68804.1"/>
    </source>
</evidence>
<organism evidence="2">
    <name type="scientific">Vibrio coralliilyticus</name>
    <dbReference type="NCBI Taxonomy" id="190893"/>
    <lineage>
        <taxon>Bacteria</taxon>
        <taxon>Pseudomonadati</taxon>
        <taxon>Pseudomonadota</taxon>
        <taxon>Gammaproteobacteria</taxon>
        <taxon>Vibrionales</taxon>
        <taxon>Vibrionaceae</taxon>
        <taxon>Vibrio</taxon>
    </lineage>
</organism>